<accession>A0ACC1H9Y4</accession>
<protein>
    <submittedName>
        <fullName evidence="1">Uncharacterized protein</fullName>
    </submittedName>
</protein>
<keyword evidence="2" id="KW-1185">Reference proteome</keyword>
<dbReference type="EMBL" id="JAMZIH010007101">
    <property type="protein sequence ID" value="KAJ1673319.1"/>
    <property type="molecule type" value="Genomic_DNA"/>
</dbReference>
<sequence length="167" mass="19029">MHNVRHSSGYLRRQKGGCWPIDEANRPCEIDDDVTTTRYYPTTTEERAKFVNPKTSRTVTLFQYRVYDACAQIPPGHFTTYKHLADALGSGPRAVGNALRLNPFAPLPIPCHRVLTSNYFLGGFDGDKHTKIFFKRAKLQKEGLEFDDDGFVQLGLRESRLFADFKV</sequence>
<dbReference type="Proteomes" id="UP001145114">
    <property type="component" value="Unassembled WGS sequence"/>
</dbReference>
<gene>
    <name evidence="1" type="ORF">EV182_005470</name>
</gene>
<name>A0ACC1H9Y4_9FUNG</name>
<organism evidence="1 2">
    <name type="scientific">Spiromyces aspiralis</name>
    <dbReference type="NCBI Taxonomy" id="68401"/>
    <lineage>
        <taxon>Eukaryota</taxon>
        <taxon>Fungi</taxon>
        <taxon>Fungi incertae sedis</taxon>
        <taxon>Zoopagomycota</taxon>
        <taxon>Kickxellomycotina</taxon>
        <taxon>Kickxellomycetes</taxon>
        <taxon>Kickxellales</taxon>
        <taxon>Kickxellaceae</taxon>
        <taxon>Spiromyces</taxon>
    </lineage>
</organism>
<evidence type="ECO:0000313" key="2">
    <source>
        <dbReference type="Proteomes" id="UP001145114"/>
    </source>
</evidence>
<comment type="caution">
    <text evidence="1">The sequence shown here is derived from an EMBL/GenBank/DDBJ whole genome shotgun (WGS) entry which is preliminary data.</text>
</comment>
<proteinExistence type="predicted"/>
<reference evidence="1" key="1">
    <citation type="submission" date="2022-06" db="EMBL/GenBank/DDBJ databases">
        <title>Phylogenomic reconstructions and comparative analyses of Kickxellomycotina fungi.</title>
        <authorList>
            <person name="Reynolds N.K."/>
            <person name="Stajich J.E."/>
            <person name="Barry K."/>
            <person name="Grigoriev I.V."/>
            <person name="Crous P."/>
            <person name="Smith M.E."/>
        </authorList>
    </citation>
    <scope>NUCLEOTIDE SEQUENCE</scope>
    <source>
        <strain evidence="1">RSA 2271</strain>
    </source>
</reference>
<evidence type="ECO:0000313" key="1">
    <source>
        <dbReference type="EMBL" id="KAJ1673319.1"/>
    </source>
</evidence>